<gene>
    <name evidence="1" type="ORF">XA68_10647</name>
</gene>
<accession>A0A2A9NZ76</accession>
<keyword evidence="2" id="KW-1185">Reference proteome</keyword>
<sequence length="233" mass="26036">MDDPARDKDGNNIWDKSPSDGALYLLSIGSIEEYEEAQAQQLQAMRESGIKKNKAVPYWSEVHKEYIFDDNYGSHSPEDGYCSRKAHQAATQHYLSPSTITLCPSAFGTPTRAPVNHRITRLRHEAPRPISANRRATRKQELKSVMPTAVTLFHELFHLVLGNEKTYPSIGETYAVSQMLDLNYEDAVSNPETYAAVAVAYDYTLNSGVDSDGNRVEFFAGYAMQGVASRRHG</sequence>
<dbReference type="Proteomes" id="UP000037136">
    <property type="component" value="Unassembled WGS sequence"/>
</dbReference>
<comment type="caution">
    <text evidence="1">The sequence shown here is derived from an EMBL/GenBank/DDBJ whole genome shotgun (WGS) entry which is preliminary data.</text>
</comment>
<evidence type="ECO:0000313" key="1">
    <source>
        <dbReference type="EMBL" id="PFH55128.1"/>
    </source>
</evidence>
<dbReference type="InterPro" id="IPR024079">
    <property type="entry name" value="MetalloPept_cat_dom_sf"/>
</dbReference>
<dbReference type="OrthoDB" id="4259138at2759"/>
<dbReference type="GO" id="GO:0008237">
    <property type="term" value="F:metallopeptidase activity"/>
    <property type="evidence" value="ECO:0007669"/>
    <property type="project" value="InterPro"/>
</dbReference>
<dbReference type="AlphaFoldDB" id="A0A2A9NZ76"/>
<organism evidence="1 2">
    <name type="scientific">Ophiocordyceps unilateralis</name>
    <name type="common">Zombie-ant fungus</name>
    <name type="synonym">Torrubia unilateralis</name>
    <dbReference type="NCBI Taxonomy" id="268505"/>
    <lineage>
        <taxon>Eukaryota</taxon>
        <taxon>Fungi</taxon>
        <taxon>Dikarya</taxon>
        <taxon>Ascomycota</taxon>
        <taxon>Pezizomycotina</taxon>
        <taxon>Sordariomycetes</taxon>
        <taxon>Hypocreomycetidae</taxon>
        <taxon>Hypocreales</taxon>
        <taxon>Ophiocordycipitaceae</taxon>
        <taxon>Ophiocordyceps</taxon>
    </lineage>
</organism>
<reference evidence="1 2" key="2">
    <citation type="journal article" date="2017" name="Sci. Rep.">
        <title>Ant-infecting Ophiocordyceps genomes reveal a high diversity of potential behavioral manipulation genes and a possible major role for enterotoxins.</title>
        <authorList>
            <person name="de Bekker C."/>
            <person name="Ohm R.A."/>
            <person name="Evans H.C."/>
            <person name="Brachmann A."/>
            <person name="Hughes D.P."/>
        </authorList>
    </citation>
    <scope>NUCLEOTIDE SEQUENCE [LARGE SCALE GENOMIC DNA]</scope>
    <source>
        <strain evidence="1 2">SC16a</strain>
    </source>
</reference>
<proteinExistence type="predicted"/>
<protein>
    <submittedName>
        <fullName evidence="1">Uncharacterized protein</fullName>
    </submittedName>
</protein>
<dbReference type="Gene3D" id="3.40.390.10">
    <property type="entry name" value="Collagenase (Catalytic Domain)"/>
    <property type="match status" value="1"/>
</dbReference>
<reference evidence="1 2" key="1">
    <citation type="journal article" date="2015" name="BMC Genomics">
        <title>Gene expression during zombie ant biting behavior reflects the complexity underlying fungal parasitic behavioral manipulation.</title>
        <authorList>
            <person name="de Bekker C."/>
            <person name="Ohm R.A."/>
            <person name="Loreto R.G."/>
            <person name="Sebastian A."/>
            <person name="Albert I."/>
            <person name="Merrow M."/>
            <person name="Brachmann A."/>
            <person name="Hughes D.P."/>
        </authorList>
    </citation>
    <scope>NUCLEOTIDE SEQUENCE [LARGE SCALE GENOMIC DNA]</scope>
    <source>
        <strain evidence="1 2">SC16a</strain>
    </source>
</reference>
<evidence type="ECO:0000313" key="2">
    <source>
        <dbReference type="Proteomes" id="UP000037136"/>
    </source>
</evidence>
<name>A0A2A9NZ76_OPHUN</name>
<dbReference type="EMBL" id="LAZP02001174">
    <property type="protein sequence ID" value="PFH55128.1"/>
    <property type="molecule type" value="Genomic_DNA"/>
</dbReference>